<keyword evidence="7" id="KW-0560">Oxidoreductase</keyword>
<evidence type="ECO:0000313" key="8">
    <source>
        <dbReference type="Proteomes" id="UP000002008"/>
    </source>
</evidence>
<evidence type="ECO:0000256" key="4">
    <source>
        <dbReference type="ARBA" id="ARBA00022840"/>
    </source>
</evidence>
<dbReference type="Pfam" id="PF05161">
    <property type="entry name" value="MOFRL"/>
    <property type="match status" value="1"/>
</dbReference>
<dbReference type="Pfam" id="PF13660">
    <property type="entry name" value="DUF4147"/>
    <property type="match status" value="1"/>
</dbReference>
<dbReference type="InterPro" id="IPR039760">
    <property type="entry name" value="MOFRL_protein"/>
</dbReference>
<accession>A9WEV0</accession>
<dbReference type="FunFam" id="3.40.50.10180:FF:000001">
    <property type="entry name" value="Glycerate kinase"/>
    <property type="match status" value="1"/>
</dbReference>
<dbReference type="InterPro" id="IPR038614">
    <property type="entry name" value="GK_N_sf"/>
</dbReference>
<dbReference type="EMBL" id="CP000909">
    <property type="protein sequence ID" value="ABY33859.1"/>
    <property type="molecule type" value="Genomic_DNA"/>
</dbReference>
<dbReference type="HOGENOM" id="CLU_032279_1_1_0"/>
<dbReference type="InterPro" id="IPR025286">
    <property type="entry name" value="MOFRL_assoc_dom"/>
</dbReference>
<dbReference type="FunFam" id="3.40.1480.10:FF:000002">
    <property type="entry name" value="Glycerate kinase"/>
    <property type="match status" value="1"/>
</dbReference>
<evidence type="ECO:0000313" key="7">
    <source>
        <dbReference type="EMBL" id="ABY33859.1"/>
    </source>
</evidence>
<keyword evidence="3" id="KW-0418">Kinase</keyword>
<dbReference type="InterPro" id="IPR007835">
    <property type="entry name" value="MOFRL"/>
</dbReference>
<keyword evidence="2" id="KW-0547">Nucleotide-binding</keyword>
<dbReference type="eggNOG" id="COG2379">
    <property type="taxonomic scope" value="Bacteria"/>
</dbReference>
<dbReference type="PANTHER" id="PTHR12227:SF0">
    <property type="entry name" value="GLYCERATE KINASE"/>
    <property type="match status" value="1"/>
</dbReference>
<evidence type="ECO:0000259" key="6">
    <source>
        <dbReference type="Pfam" id="PF13660"/>
    </source>
</evidence>
<dbReference type="PATRIC" id="fig|324602.8.peg.712"/>
<evidence type="ECO:0000256" key="1">
    <source>
        <dbReference type="ARBA" id="ARBA00022679"/>
    </source>
</evidence>
<keyword evidence="8" id="KW-1185">Reference proteome</keyword>
<dbReference type="Gene3D" id="3.40.1480.10">
    <property type="entry name" value="MOFRL domain"/>
    <property type="match status" value="1"/>
</dbReference>
<keyword evidence="1" id="KW-0808">Transferase</keyword>
<sequence length="453" mass="46455">MSERLLTASLRAAWWGPAVTRIMAAALAAADPFQATLTALQRDGDWLMVGERRYDLRAFQRIWLVGAGKAGAAMAQAAVQVLGDRLHGGLVVVKDDGAPLPDLPGITLLRAAHPTPDERSVLAGQQLATLLAGVTAHDLVLALISGGGSALLNLPVPGVTLADIQILTAELLACGAPIGAINTLRKHLDQIKGGGLARMAAPATLITLILSDVVGSPLQVIASGPTVADPTTFADALAFLEQYELMERCPPAILTYLMAGSRGDHPETLKPGDPLLTTVQNILIGSNAQAAQAALIAARDAGFNAMLLTTYLEGEAREVGHVLAGIAREIATSGHPLATPACVIAGGETTVTLRGTGLGGRNQELALSAAIALDGLDQAAVIALATDGGDGPTDAAGAVATGTTVARARAIGHDPLTHLRRNDAYPFFAALDDLLRPGPTGTNVNDLVFIVVG</sequence>
<dbReference type="GO" id="GO:0005524">
    <property type="term" value="F:ATP binding"/>
    <property type="evidence" value="ECO:0007669"/>
    <property type="project" value="UniProtKB-KW"/>
</dbReference>
<dbReference type="EnsemblBacteria" id="ABY33859">
    <property type="protein sequence ID" value="ABY33859"/>
    <property type="gene ID" value="Caur_0619"/>
</dbReference>
<evidence type="ECO:0000256" key="2">
    <source>
        <dbReference type="ARBA" id="ARBA00022741"/>
    </source>
</evidence>
<keyword evidence="4" id="KW-0067">ATP-binding</keyword>
<dbReference type="AlphaFoldDB" id="A9WEV0"/>
<dbReference type="EC" id="1.1.1.81" evidence="7"/>
<dbReference type="KEGG" id="cau:Caur_0619"/>
<dbReference type="Gene3D" id="3.40.50.10180">
    <property type="entry name" value="Glycerate kinase, MOFRL-like N-terminal domain"/>
    <property type="match status" value="1"/>
</dbReference>
<dbReference type="GO" id="GO:0005737">
    <property type="term" value="C:cytoplasm"/>
    <property type="evidence" value="ECO:0000318"/>
    <property type="project" value="GO_Central"/>
</dbReference>
<reference evidence="8" key="1">
    <citation type="journal article" date="2011" name="BMC Genomics">
        <title>Complete genome sequence of the filamentous anoxygenic phototrophic bacterium Chloroflexus aurantiacus.</title>
        <authorList>
            <person name="Tang K.H."/>
            <person name="Barry K."/>
            <person name="Chertkov O."/>
            <person name="Dalin E."/>
            <person name="Han C.S."/>
            <person name="Hauser L.J."/>
            <person name="Honchak B.M."/>
            <person name="Karbach L.E."/>
            <person name="Land M.L."/>
            <person name="Lapidus A."/>
            <person name="Larimer F.W."/>
            <person name="Mikhailova N."/>
            <person name="Pitluck S."/>
            <person name="Pierson B.K."/>
            <person name="Blankenship R.E."/>
        </authorList>
    </citation>
    <scope>NUCLEOTIDE SEQUENCE [LARGE SCALE GENOMIC DNA]</scope>
    <source>
        <strain evidence="8">ATCC 29366 / DSM 635 / J-10-fl</strain>
    </source>
</reference>
<dbReference type="PANTHER" id="PTHR12227">
    <property type="entry name" value="GLYCERATE KINASE"/>
    <property type="match status" value="1"/>
</dbReference>
<feature type="domain" description="MOFRL" evidence="5">
    <location>
        <begin position="341"/>
        <end position="446"/>
    </location>
</feature>
<dbReference type="GO" id="GO:0008887">
    <property type="term" value="F:glycerate kinase activity"/>
    <property type="evidence" value="ECO:0000318"/>
    <property type="project" value="GO_Central"/>
</dbReference>
<dbReference type="GO" id="GO:0016618">
    <property type="term" value="F:hydroxypyruvate reductase [NAD(P)H] activity"/>
    <property type="evidence" value="ECO:0007669"/>
    <property type="project" value="UniProtKB-EC"/>
</dbReference>
<organism evidence="7 8">
    <name type="scientific">Chloroflexus aurantiacus (strain ATCC 29366 / DSM 635 / J-10-fl)</name>
    <dbReference type="NCBI Taxonomy" id="324602"/>
    <lineage>
        <taxon>Bacteria</taxon>
        <taxon>Bacillati</taxon>
        <taxon>Chloroflexota</taxon>
        <taxon>Chloroflexia</taxon>
        <taxon>Chloroflexales</taxon>
        <taxon>Chloroflexineae</taxon>
        <taxon>Chloroflexaceae</taxon>
        <taxon>Chloroflexus</taxon>
    </lineage>
</organism>
<proteinExistence type="predicted"/>
<dbReference type="RefSeq" id="WP_012256515.1">
    <property type="nucleotide sequence ID" value="NC_010175.1"/>
</dbReference>
<dbReference type="InParanoid" id="A9WEV0"/>
<dbReference type="InterPro" id="IPR037035">
    <property type="entry name" value="GK-like_C_sf"/>
</dbReference>
<name>A9WEV0_CHLAA</name>
<feature type="domain" description="MOFRL-associated" evidence="6">
    <location>
        <begin position="19"/>
        <end position="257"/>
    </location>
</feature>
<gene>
    <name evidence="7" type="ordered locus">Caur_0619</name>
</gene>
<evidence type="ECO:0000256" key="3">
    <source>
        <dbReference type="ARBA" id="ARBA00022777"/>
    </source>
</evidence>
<evidence type="ECO:0000259" key="5">
    <source>
        <dbReference type="Pfam" id="PF05161"/>
    </source>
</evidence>
<dbReference type="SUPFAM" id="SSF82544">
    <property type="entry name" value="GckA/TtuD-like"/>
    <property type="match status" value="1"/>
</dbReference>
<dbReference type="STRING" id="324602.Caur_0619"/>
<protein>
    <submittedName>
        <fullName evidence="7">Hydroxypyruvate reductase</fullName>
        <ecNumber evidence="7">1.1.1.81</ecNumber>
    </submittedName>
</protein>
<dbReference type="Proteomes" id="UP000002008">
    <property type="component" value="Chromosome"/>
</dbReference>